<feature type="compositionally biased region" description="Basic and acidic residues" evidence="8">
    <location>
        <begin position="21"/>
        <end position="38"/>
    </location>
</feature>
<dbReference type="PROSITE" id="PS50297">
    <property type="entry name" value="ANK_REP_REGION"/>
    <property type="match status" value="3"/>
</dbReference>
<dbReference type="GO" id="GO:0005524">
    <property type="term" value="F:ATP binding"/>
    <property type="evidence" value="ECO:0007669"/>
    <property type="project" value="UniProtKB-UniRule"/>
</dbReference>
<evidence type="ECO:0000256" key="5">
    <source>
        <dbReference type="ARBA" id="ARBA00022840"/>
    </source>
</evidence>
<dbReference type="Pfam" id="PF00023">
    <property type="entry name" value="Ank"/>
    <property type="match status" value="1"/>
</dbReference>
<dbReference type="Proteomes" id="UP001162131">
    <property type="component" value="Unassembled WGS sequence"/>
</dbReference>
<feature type="binding site" evidence="7">
    <location>
        <position position="398"/>
    </location>
    <ligand>
        <name>ATP</name>
        <dbReference type="ChEBI" id="CHEBI:30616"/>
    </ligand>
</feature>
<dbReference type="Pfam" id="PF12796">
    <property type="entry name" value="Ank_2"/>
    <property type="match status" value="1"/>
</dbReference>
<evidence type="ECO:0000259" key="9">
    <source>
        <dbReference type="PROSITE" id="PS50011"/>
    </source>
</evidence>
<keyword evidence="5 7" id="KW-0067">ATP-binding</keyword>
<feature type="region of interest" description="Disordered" evidence="8">
    <location>
        <begin position="1"/>
        <end position="38"/>
    </location>
</feature>
<feature type="repeat" description="ANK" evidence="6">
    <location>
        <begin position="202"/>
        <end position="234"/>
    </location>
</feature>
<dbReference type="SMART" id="SM00220">
    <property type="entry name" value="S_TKc"/>
    <property type="match status" value="1"/>
</dbReference>
<dbReference type="PROSITE" id="PS00107">
    <property type="entry name" value="PROTEIN_KINASE_ATP"/>
    <property type="match status" value="1"/>
</dbReference>
<keyword evidence="6" id="KW-0040">ANK repeat</keyword>
<dbReference type="FunFam" id="1.10.510.10:FF:000210">
    <property type="entry name" value="Non-specific serine/threonine protein kinase"/>
    <property type="match status" value="1"/>
</dbReference>
<gene>
    <name evidence="10" type="ORF">BSTOLATCC_MIC15795</name>
</gene>
<dbReference type="CDD" id="cd05123">
    <property type="entry name" value="STKc_AGC"/>
    <property type="match status" value="1"/>
</dbReference>
<reference evidence="10" key="1">
    <citation type="submission" date="2021-09" db="EMBL/GenBank/DDBJ databases">
        <authorList>
            <consortium name="AG Swart"/>
            <person name="Singh M."/>
            <person name="Singh A."/>
            <person name="Seah K."/>
            <person name="Emmerich C."/>
        </authorList>
    </citation>
    <scope>NUCLEOTIDE SEQUENCE</scope>
    <source>
        <strain evidence="10">ATCC30299</strain>
    </source>
</reference>
<dbReference type="FunFam" id="3.30.200.20:FF:000042">
    <property type="entry name" value="Aurora kinase A"/>
    <property type="match status" value="1"/>
</dbReference>
<keyword evidence="11" id="KW-1185">Reference proteome</keyword>
<dbReference type="GO" id="GO:0004674">
    <property type="term" value="F:protein serine/threonine kinase activity"/>
    <property type="evidence" value="ECO:0007669"/>
    <property type="project" value="UniProtKB-KW"/>
</dbReference>
<evidence type="ECO:0000256" key="3">
    <source>
        <dbReference type="ARBA" id="ARBA00022741"/>
    </source>
</evidence>
<dbReference type="InterPro" id="IPR036770">
    <property type="entry name" value="Ankyrin_rpt-contain_sf"/>
</dbReference>
<dbReference type="InterPro" id="IPR011009">
    <property type="entry name" value="Kinase-like_dom_sf"/>
</dbReference>
<dbReference type="SUPFAM" id="SSF56112">
    <property type="entry name" value="Protein kinase-like (PK-like)"/>
    <property type="match status" value="1"/>
</dbReference>
<dbReference type="InterPro" id="IPR000719">
    <property type="entry name" value="Prot_kinase_dom"/>
</dbReference>
<keyword evidence="2" id="KW-0808">Transferase</keyword>
<dbReference type="InterPro" id="IPR017441">
    <property type="entry name" value="Protein_kinase_ATP_BS"/>
</dbReference>
<evidence type="ECO:0000256" key="6">
    <source>
        <dbReference type="PROSITE-ProRule" id="PRU00023"/>
    </source>
</evidence>
<dbReference type="SMART" id="SM00248">
    <property type="entry name" value="ANK"/>
    <property type="match status" value="4"/>
</dbReference>
<sequence length="681" mass="77674">MSSKQNLNKNSKKSPGTNEANNHKIKIEAHLDGNLESPDQKSVEYSVLFVDPHPNFNDELDLSTADPAHSDKVHEDLPEEVFKVKNLDTGEEVDIRDENRDSFTAKFAKLLVVEDFEEIEDIYKRKRKINSSLWEAVQRNDINRIKELLDRDTFGDLIAQTNTKGLDDWTALHLAASDGFRDACEILIQNGESTDIDAKTSMLRTPLHLACIHGHLPVVKLLVSQGADINAIDIERSTPLYYASLQGHLTIVKYLLRKEPDIGIKNHLGITAWAVALNMQVFNAFTEHCQKEKLVMPESLYARTPFHTVMLHNSRTDSINKILMKCKHMPSAKDLQAFKERPALSKKKAEMLGQLKDVLPPCKVGPKDFKGILQLGRGSFGEVYLVEKIDSGEQFALKVLRKDKVFENNLVRYAFTERNILMKISHPYIVKLNYAFQTPEKLVLVMDFCPNGDLGTHLAREKKFDEHKARFYISEVLLALQELHMHDIIFRDLKPENVVLDKDGHARLTDFGLSKEGVHEGELNKSFCGSVAYLAPEMLRRAGHTRSVDWYLLGVLLYEMIVGTPPYYSNNREQLFNNIQRGVLKIPKSLSEEAKDLIKRLIIRDPNKRLGAGKRDAEEIKEHPFFQEIDWGGLMVRAVPAPPVKPIRRIPKEQSLEKMFGRLDQDEPAPRLDQWSILKPS</sequence>
<evidence type="ECO:0000256" key="4">
    <source>
        <dbReference type="ARBA" id="ARBA00022777"/>
    </source>
</evidence>
<evidence type="ECO:0000256" key="1">
    <source>
        <dbReference type="ARBA" id="ARBA00022527"/>
    </source>
</evidence>
<feature type="compositionally biased region" description="Basic and acidic residues" evidence="8">
    <location>
        <begin position="661"/>
        <end position="670"/>
    </location>
</feature>
<keyword evidence="4" id="KW-0418">Kinase</keyword>
<comment type="caution">
    <text evidence="10">The sequence shown here is derived from an EMBL/GenBank/DDBJ whole genome shotgun (WGS) entry which is preliminary data.</text>
</comment>
<organism evidence="10 11">
    <name type="scientific">Blepharisma stoltei</name>
    <dbReference type="NCBI Taxonomy" id="1481888"/>
    <lineage>
        <taxon>Eukaryota</taxon>
        <taxon>Sar</taxon>
        <taxon>Alveolata</taxon>
        <taxon>Ciliophora</taxon>
        <taxon>Postciliodesmatophora</taxon>
        <taxon>Heterotrichea</taxon>
        <taxon>Heterotrichida</taxon>
        <taxon>Blepharismidae</taxon>
        <taxon>Blepharisma</taxon>
    </lineage>
</organism>
<evidence type="ECO:0000313" key="11">
    <source>
        <dbReference type="Proteomes" id="UP001162131"/>
    </source>
</evidence>
<dbReference type="PROSITE" id="PS50011">
    <property type="entry name" value="PROTEIN_KINASE_DOM"/>
    <property type="match status" value="1"/>
</dbReference>
<dbReference type="Gene3D" id="3.30.200.20">
    <property type="entry name" value="Phosphorylase Kinase, domain 1"/>
    <property type="match status" value="1"/>
</dbReference>
<proteinExistence type="predicted"/>
<dbReference type="Pfam" id="PF00069">
    <property type="entry name" value="Pkinase"/>
    <property type="match status" value="1"/>
</dbReference>
<dbReference type="EMBL" id="CAJZBQ010000015">
    <property type="protein sequence ID" value="CAG9316364.1"/>
    <property type="molecule type" value="Genomic_DNA"/>
</dbReference>
<feature type="region of interest" description="Disordered" evidence="8">
    <location>
        <begin position="661"/>
        <end position="681"/>
    </location>
</feature>
<dbReference type="InterPro" id="IPR045270">
    <property type="entry name" value="STKc_AGC"/>
</dbReference>
<dbReference type="Gene3D" id="1.25.40.20">
    <property type="entry name" value="Ankyrin repeat-containing domain"/>
    <property type="match status" value="1"/>
</dbReference>
<feature type="domain" description="Protein kinase" evidence="9">
    <location>
        <begin position="369"/>
        <end position="626"/>
    </location>
</feature>
<dbReference type="PRINTS" id="PR01415">
    <property type="entry name" value="ANKYRIN"/>
</dbReference>
<name>A0AAU9IW21_9CILI</name>
<evidence type="ECO:0000256" key="7">
    <source>
        <dbReference type="PROSITE-ProRule" id="PRU10141"/>
    </source>
</evidence>
<dbReference type="PANTHER" id="PTHR24351">
    <property type="entry name" value="RIBOSOMAL PROTEIN S6 KINASE"/>
    <property type="match status" value="1"/>
</dbReference>
<dbReference type="AlphaFoldDB" id="A0AAU9IW21"/>
<dbReference type="PROSITE" id="PS50088">
    <property type="entry name" value="ANK_REPEAT"/>
    <property type="match status" value="3"/>
</dbReference>
<evidence type="ECO:0000313" key="10">
    <source>
        <dbReference type="EMBL" id="CAG9316364.1"/>
    </source>
</evidence>
<dbReference type="Gene3D" id="1.10.510.10">
    <property type="entry name" value="Transferase(Phosphotransferase) domain 1"/>
    <property type="match status" value="1"/>
</dbReference>
<protein>
    <recommendedName>
        <fullName evidence="9">Protein kinase domain-containing protein</fullName>
    </recommendedName>
</protein>
<evidence type="ECO:0000256" key="2">
    <source>
        <dbReference type="ARBA" id="ARBA00022679"/>
    </source>
</evidence>
<keyword evidence="3 7" id="KW-0547">Nucleotide-binding</keyword>
<dbReference type="SUPFAM" id="SSF48403">
    <property type="entry name" value="Ankyrin repeat"/>
    <property type="match status" value="1"/>
</dbReference>
<feature type="repeat" description="ANK" evidence="6">
    <location>
        <begin position="167"/>
        <end position="199"/>
    </location>
</feature>
<dbReference type="InterPro" id="IPR002110">
    <property type="entry name" value="Ankyrin_rpt"/>
</dbReference>
<feature type="repeat" description="ANK" evidence="6">
    <location>
        <begin position="235"/>
        <end position="267"/>
    </location>
</feature>
<keyword evidence="1" id="KW-0723">Serine/threonine-protein kinase</keyword>
<accession>A0AAU9IW21</accession>
<evidence type="ECO:0000256" key="8">
    <source>
        <dbReference type="SAM" id="MobiDB-lite"/>
    </source>
</evidence>